<feature type="domain" description="DUF8135" evidence="2">
    <location>
        <begin position="110"/>
        <end position="158"/>
    </location>
</feature>
<evidence type="ECO:0000256" key="1">
    <source>
        <dbReference type="SAM" id="MobiDB-lite"/>
    </source>
</evidence>
<dbReference type="AlphaFoldDB" id="A0AAF0PAW1"/>
<organism evidence="4 5">
    <name type="scientific">Natrinema thermotolerans</name>
    <dbReference type="NCBI Taxonomy" id="121872"/>
    <lineage>
        <taxon>Archaea</taxon>
        <taxon>Methanobacteriati</taxon>
        <taxon>Methanobacteriota</taxon>
        <taxon>Stenosarchaea group</taxon>
        <taxon>Halobacteria</taxon>
        <taxon>Halobacteriales</taxon>
        <taxon>Natrialbaceae</taxon>
        <taxon>Natrinema</taxon>
    </lineage>
</organism>
<gene>
    <name evidence="4" type="ORF">NP511_00685</name>
    <name evidence="3" type="ORF">NP511_19400</name>
</gene>
<feature type="compositionally biased region" description="Acidic residues" evidence="1">
    <location>
        <begin position="1"/>
        <end position="16"/>
    </location>
</feature>
<proteinExistence type="predicted"/>
<accession>A0AAF0PAW1</accession>
<feature type="region of interest" description="Disordered" evidence="1">
    <location>
        <begin position="1"/>
        <end position="80"/>
    </location>
</feature>
<sequence>MTDDTGDDESEFETDAGAESADGDAGIEITHDADAAPLESDDSESDDHADPPDDLASTVAEPDDSASETTEFDDLFDRQDTADIDADRLWEQLEGDNLPAPTDADDSEVREVDKRAYCQGCEYLTEPPDVACTHADAEILAVPTIETVRVADCPFVLADEAGDRER</sequence>
<dbReference type="GeneID" id="39864631"/>
<dbReference type="GeneID" id="84216154"/>
<protein>
    <recommendedName>
        <fullName evidence="2">DUF8135 domain-containing protein</fullName>
    </recommendedName>
</protein>
<name>A0AAF0PAW1_9EURY</name>
<dbReference type="Pfam" id="PF26456">
    <property type="entry name" value="DUF8135"/>
    <property type="match status" value="1"/>
</dbReference>
<dbReference type="EMBL" id="CP101873">
    <property type="protein sequence ID" value="WMT07535.1"/>
    <property type="molecule type" value="Genomic_DNA"/>
</dbReference>
<keyword evidence="5" id="KW-1185">Reference proteome</keyword>
<feature type="compositionally biased region" description="Acidic residues" evidence="1">
    <location>
        <begin position="61"/>
        <end position="74"/>
    </location>
</feature>
<reference evidence="4 5" key="1">
    <citation type="submission" date="2022-07" db="EMBL/GenBank/DDBJ databases">
        <title>Two temperate virus in Haloterrigena jeotgali A29.</title>
        <authorList>
            <person name="Deng X."/>
        </authorList>
    </citation>
    <scope>NUCLEOTIDE SEQUENCE [LARGE SCALE GENOMIC DNA]</scope>
    <source>
        <strain evidence="4 5">A29</strain>
    </source>
</reference>
<evidence type="ECO:0000259" key="2">
    <source>
        <dbReference type="Pfam" id="PF26456"/>
    </source>
</evidence>
<dbReference type="InterPro" id="IPR058448">
    <property type="entry name" value="DUF8135"/>
</dbReference>
<dbReference type="Proteomes" id="UP001224926">
    <property type="component" value="Chromosome"/>
</dbReference>
<evidence type="ECO:0000313" key="5">
    <source>
        <dbReference type="Proteomes" id="UP001224926"/>
    </source>
</evidence>
<dbReference type="RefSeq" id="WP_049966742.1">
    <property type="nucleotide sequence ID" value="NZ_CP101873.1"/>
</dbReference>
<evidence type="ECO:0000313" key="4">
    <source>
        <dbReference type="EMBL" id="WMT08167.1"/>
    </source>
</evidence>
<evidence type="ECO:0000313" key="3">
    <source>
        <dbReference type="EMBL" id="WMT07535.1"/>
    </source>
</evidence>
<feature type="compositionally biased region" description="Low complexity" evidence="1">
    <location>
        <begin position="17"/>
        <end position="26"/>
    </location>
</feature>
<dbReference type="EMBL" id="CP101873">
    <property type="protein sequence ID" value="WMT08167.1"/>
    <property type="molecule type" value="Genomic_DNA"/>
</dbReference>